<dbReference type="RefSeq" id="WP_087616448.1">
    <property type="nucleotide sequence ID" value="NZ_JAFBEY010000001.1"/>
</dbReference>
<dbReference type="PANTHER" id="PTHR43479:SF11">
    <property type="entry name" value="ACREF_ENVCD OPERON REPRESSOR-RELATED"/>
    <property type="match status" value="1"/>
</dbReference>
<keyword evidence="5" id="KW-1185">Reference proteome</keyword>
<evidence type="ECO:0000259" key="3">
    <source>
        <dbReference type="PROSITE" id="PS50977"/>
    </source>
</evidence>
<reference evidence="4 5" key="1">
    <citation type="journal article" date="2017" name="Int. J. Syst. Evol. Microbiol.">
        <title>Solibacillus kalamii sp. nov., isolated from a high-efficiency particulate arrestance filter system used in the International Space Station.</title>
        <authorList>
            <person name="Checinska Sielaff A."/>
            <person name="Kumar R.M."/>
            <person name="Pal D."/>
            <person name="Mayilraj S."/>
            <person name="Venkateswaran K."/>
        </authorList>
    </citation>
    <scope>NUCLEOTIDE SEQUENCE [LARGE SCALE GENOMIC DNA]</scope>
    <source>
        <strain evidence="4 5">ISSFR-015</strain>
    </source>
</reference>
<dbReference type="InterPro" id="IPR009057">
    <property type="entry name" value="Homeodomain-like_sf"/>
</dbReference>
<dbReference type="SUPFAM" id="SSF48498">
    <property type="entry name" value="Tetracyclin repressor-like, C-terminal domain"/>
    <property type="match status" value="1"/>
</dbReference>
<name>A0ABX3ZKW7_9BACL</name>
<dbReference type="PRINTS" id="PR00455">
    <property type="entry name" value="HTHTETR"/>
</dbReference>
<dbReference type="Proteomes" id="UP000196594">
    <property type="component" value="Unassembled WGS sequence"/>
</dbReference>
<organism evidence="4 5">
    <name type="scientific">Solibacillus kalamii</name>
    <dbReference type="NCBI Taxonomy" id="1748298"/>
    <lineage>
        <taxon>Bacteria</taxon>
        <taxon>Bacillati</taxon>
        <taxon>Bacillota</taxon>
        <taxon>Bacilli</taxon>
        <taxon>Bacillales</taxon>
        <taxon>Caryophanaceae</taxon>
        <taxon>Solibacillus</taxon>
    </lineage>
</organism>
<comment type="caution">
    <text evidence="4">The sequence shown here is derived from an EMBL/GenBank/DDBJ whole genome shotgun (WGS) entry which is preliminary data.</text>
</comment>
<accession>A0ABX3ZKW7</accession>
<dbReference type="EMBL" id="NHNT01000002">
    <property type="protein sequence ID" value="OUZ40188.1"/>
    <property type="molecule type" value="Genomic_DNA"/>
</dbReference>
<evidence type="ECO:0000256" key="2">
    <source>
        <dbReference type="PROSITE-ProRule" id="PRU00335"/>
    </source>
</evidence>
<protein>
    <submittedName>
        <fullName evidence="4">TetR family transcriptional regulator</fullName>
    </submittedName>
</protein>
<dbReference type="InterPro" id="IPR023772">
    <property type="entry name" value="DNA-bd_HTH_TetR-type_CS"/>
</dbReference>
<feature type="domain" description="HTH tetR-type" evidence="3">
    <location>
        <begin position="1"/>
        <end position="59"/>
    </location>
</feature>
<keyword evidence="1 2" id="KW-0238">DNA-binding</keyword>
<dbReference type="Gene3D" id="1.10.357.10">
    <property type="entry name" value="Tetracycline Repressor, domain 2"/>
    <property type="match status" value="1"/>
</dbReference>
<dbReference type="InterPro" id="IPR050624">
    <property type="entry name" value="HTH-type_Tx_Regulator"/>
</dbReference>
<dbReference type="PROSITE" id="PS01081">
    <property type="entry name" value="HTH_TETR_1"/>
    <property type="match status" value="1"/>
</dbReference>
<evidence type="ECO:0000313" key="4">
    <source>
        <dbReference type="EMBL" id="OUZ40188.1"/>
    </source>
</evidence>
<dbReference type="PANTHER" id="PTHR43479">
    <property type="entry name" value="ACREF/ENVCD OPERON REPRESSOR-RELATED"/>
    <property type="match status" value="1"/>
</dbReference>
<dbReference type="InterPro" id="IPR036271">
    <property type="entry name" value="Tet_transcr_reg_TetR-rel_C_sf"/>
</dbReference>
<dbReference type="Pfam" id="PF00440">
    <property type="entry name" value="TetR_N"/>
    <property type="match status" value="1"/>
</dbReference>
<dbReference type="Gene3D" id="1.10.10.60">
    <property type="entry name" value="Homeodomain-like"/>
    <property type="match status" value="1"/>
</dbReference>
<dbReference type="PROSITE" id="PS50977">
    <property type="entry name" value="HTH_TETR_2"/>
    <property type="match status" value="1"/>
</dbReference>
<feature type="DNA-binding region" description="H-T-H motif" evidence="2">
    <location>
        <begin position="22"/>
        <end position="41"/>
    </location>
</feature>
<evidence type="ECO:0000313" key="5">
    <source>
        <dbReference type="Proteomes" id="UP000196594"/>
    </source>
</evidence>
<proteinExistence type="predicted"/>
<evidence type="ECO:0000256" key="1">
    <source>
        <dbReference type="ARBA" id="ARBA00023125"/>
    </source>
</evidence>
<dbReference type="InterPro" id="IPR001647">
    <property type="entry name" value="HTH_TetR"/>
</dbReference>
<sequence>MRGRILKESIDLFDKKGFSKTSIQDIIDTIGVTKGTFYYYFKSKQELLMDIHLNYIKELLAEQEVIFNDEYLSNKEKLNNLISLIIKNIKIHGKSARVFNREFRHLDDNQLKLINDYRKEFRIKLQKLLGEGIEKGEFRDDLRCDIVIFGILGMVNRSYNWYDPDGEVSEEELVNTYMDIILNGIKKEEKTALINEKIIENHFTA</sequence>
<gene>
    <name evidence="4" type="ORF">CBM15_06645</name>
</gene>
<dbReference type="Pfam" id="PF17932">
    <property type="entry name" value="TetR_C_24"/>
    <property type="match status" value="1"/>
</dbReference>
<dbReference type="SUPFAM" id="SSF46689">
    <property type="entry name" value="Homeodomain-like"/>
    <property type="match status" value="1"/>
</dbReference>
<dbReference type="InterPro" id="IPR041490">
    <property type="entry name" value="KstR2_TetR_C"/>
</dbReference>